<organism evidence="2 3">
    <name type="scientific">Zasmidium cellare ATCC 36951</name>
    <dbReference type="NCBI Taxonomy" id="1080233"/>
    <lineage>
        <taxon>Eukaryota</taxon>
        <taxon>Fungi</taxon>
        <taxon>Dikarya</taxon>
        <taxon>Ascomycota</taxon>
        <taxon>Pezizomycotina</taxon>
        <taxon>Dothideomycetes</taxon>
        <taxon>Dothideomycetidae</taxon>
        <taxon>Mycosphaerellales</taxon>
        <taxon>Mycosphaerellaceae</taxon>
        <taxon>Zasmidium</taxon>
    </lineage>
</organism>
<feature type="compositionally biased region" description="Low complexity" evidence="1">
    <location>
        <begin position="310"/>
        <end position="319"/>
    </location>
</feature>
<dbReference type="RefSeq" id="XP_033668979.1">
    <property type="nucleotide sequence ID" value="XM_033812361.1"/>
</dbReference>
<dbReference type="EMBL" id="ML993591">
    <property type="protein sequence ID" value="KAF2168090.1"/>
    <property type="molecule type" value="Genomic_DNA"/>
</dbReference>
<proteinExistence type="predicted"/>
<evidence type="ECO:0000256" key="1">
    <source>
        <dbReference type="SAM" id="MobiDB-lite"/>
    </source>
</evidence>
<dbReference type="AlphaFoldDB" id="A0A6A6CPM9"/>
<feature type="compositionally biased region" description="Polar residues" evidence="1">
    <location>
        <begin position="244"/>
        <end position="254"/>
    </location>
</feature>
<evidence type="ECO:0000313" key="3">
    <source>
        <dbReference type="Proteomes" id="UP000799537"/>
    </source>
</evidence>
<keyword evidence="3" id="KW-1185">Reference proteome</keyword>
<accession>A0A6A6CPM9</accession>
<protein>
    <submittedName>
        <fullName evidence="2">Uncharacterized protein</fullName>
    </submittedName>
</protein>
<reference evidence="2" key="1">
    <citation type="journal article" date="2020" name="Stud. Mycol.">
        <title>101 Dothideomycetes genomes: a test case for predicting lifestyles and emergence of pathogens.</title>
        <authorList>
            <person name="Haridas S."/>
            <person name="Albert R."/>
            <person name="Binder M."/>
            <person name="Bloem J."/>
            <person name="Labutti K."/>
            <person name="Salamov A."/>
            <person name="Andreopoulos B."/>
            <person name="Baker S."/>
            <person name="Barry K."/>
            <person name="Bills G."/>
            <person name="Bluhm B."/>
            <person name="Cannon C."/>
            <person name="Castanera R."/>
            <person name="Culley D."/>
            <person name="Daum C."/>
            <person name="Ezra D."/>
            <person name="Gonzalez J."/>
            <person name="Henrissat B."/>
            <person name="Kuo A."/>
            <person name="Liang C."/>
            <person name="Lipzen A."/>
            <person name="Lutzoni F."/>
            <person name="Magnuson J."/>
            <person name="Mondo S."/>
            <person name="Nolan M."/>
            <person name="Ohm R."/>
            <person name="Pangilinan J."/>
            <person name="Park H.-J."/>
            <person name="Ramirez L."/>
            <person name="Alfaro M."/>
            <person name="Sun H."/>
            <person name="Tritt A."/>
            <person name="Yoshinaga Y."/>
            <person name="Zwiers L.-H."/>
            <person name="Turgeon B."/>
            <person name="Goodwin S."/>
            <person name="Spatafora J."/>
            <person name="Crous P."/>
            <person name="Grigoriev I."/>
        </authorList>
    </citation>
    <scope>NUCLEOTIDE SEQUENCE</scope>
    <source>
        <strain evidence="2">ATCC 36951</strain>
    </source>
</reference>
<feature type="compositionally biased region" description="Pro residues" evidence="1">
    <location>
        <begin position="227"/>
        <end position="238"/>
    </location>
</feature>
<gene>
    <name evidence="2" type="ORF">M409DRAFT_53408</name>
</gene>
<name>A0A6A6CPM9_ZASCE</name>
<feature type="region of interest" description="Disordered" evidence="1">
    <location>
        <begin position="119"/>
        <end position="339"/>
    </location>
</feature>
<feature type="compositionally biased region" description="Low complexity" evidence="1">
    <location>
        <begin position="161"/>
        <end position="179"/>
    </location>
</feature>
<sequence>MANGKTSKSEPPLPDVLEAIDREVGIYPDKDSQERFLRKLLVPRYIPNVDEREVQAKVAKYRLSLTSKIKGHTNSLGSGQKGGRGHIQHYGINDLFVHGPRKVLKPDFLQRQNCDFDASYEEDSPSYSTRRRSTKKPDKTAYTSTAQGEVDKPPASRLDASTRPSSLSPTTAPTTTALSIDIRSPALVEKKKKKKRKAATAVLEEPKLGKRQNTGLGSQRVMETSSEPPPSAVRPIPPLRLKNPSASTSPNRQRSAVGLPNPETSSAAPIPETTSSDASSQELRISATSRSGATSAAPDTQKPQSRTETAEPPAAPTAATDEHSIADHLGPSGAPAAPDQIRDWKVRSNVLNKDPIFPPTSKPHRDEPEIFPYGDQGWLSALWEPMKRNLWYAMWSFFNEHSIDDKAPSAFVSNPSPELRELYKILVRGEGQWEAWLVDQKMKGVVCLTQDCTIAGLFGAFVFKSVFREDLPWDAQKDLPSRIGDDMKYFEAAMRDIGHDSKNFLRNVAAKQYEDQEFQKGSVAKHAKQQANALLLTLQPHLQRLTRSPNPKAMKFPKYVKFLEDALTQAIQVKHILQASKLGPFDFQWPEAGVLIDLDDHKPWFEMPGSTHTLHTFLPAVQRVMPDKIVTFSKAEVFPWSLQEKESG</sequence>
<feature type="compositionally biased region" description="Polar residues" evidence="1">
    <location>
        <begin position="211"/>
        <end position="226"/>
    </location>
</feature>
<feature type="compositionally biased region" description="Low complexity" evidence="1">
    <location>
        <begin position="286"/>
        <end position="297"/>
    </location>
</feature>
<dbReference type="Proteomes" id="UP000799537">
    <property type="component" value="Unassembled WGS sequence"/>
</dbReference>
<dbReference type="GeneID" id="54565633"/>
<evidence type="ECO:0000313" key="2">
    <source>
        <dbReference type="EMBL" id="KAF2168090.1"/>
    </source>
</evidence>
<feature type="compositionally biased region" description="Polar residues" evidence="1">
    <location>
        <begin position="262"/>
        <end position="283"/>
    </location>
</feature>